<reference evidence="2" key="1">
    <citation type="journal article" date="2021" name="PeerJ">
        <title>Extensive microbial diversity within the chicken gut microbiome revealed by metagenomics and culture.</title>
        <authorList>
            <person name="Gilroy R."/>
            <person name="Ravi A."/>
            <person name="Getino M."/>
            <person name="Pursley I."/>
            <person name="Horton D.L."/>
            <person name="Alikhan N.F."/>
            <person name="Baker D."/>
            <person name="Gharbi K."/>
            <person name="Hall N."/>
            <person name="Watson M."/>
            <person name="Adriaenssens E.M."/>
            <person name="Foster-Nyarko E."/>
            <person name="Jarju S."/>
            <person name="Secka A."/>
            <person name="Antonio M."/>
            <person name="Oren A."/>
            <person name="Chaudhuri R.R."/>
            <person name="La Ragione R."/>
            <person name="Hildebrand F."/>
            <person name="Pallen M.J."/>
        </authorList>
    </citation>
    <scope>NUCLEOTIDE SEQUENCE</scope>
    <source>
        <strain evidence="2">ChiSxjej3B15-1167</strain>
    </source>
</reference>
<accession>A0A9D1X4B2</accession>
<protein>
    <submittedName>
        <fullName evidence="2">Sporulation protein YqfD</fullName>
    </submittedName>
</protein>
<sequence>MIFSILHFLGGYCQVVLCGKNQERFLNLCVGRQILLWRLVRKDGHYIFYVSRAGAKELEDISQKTGCDHRILCKRGLPFLFGRYRKRKLFLAALLFSGAGLYVLSLFLWQIRTVGSQAHSSEELMDYLEERGIKSGTLLSSISCHELEEQIRKDYKDIAWVSCDLKGTLLTVTVKETLDKEALTARTEDVPCDLVASKKGTIDSIVVRSGSAMVKKGDKVRAGDVLISGQVGLYDDSGTLMETALVKAEGDITATTKLRYEDSFSMLHYTKEYTGRSLRKYRLLLGEKLFTLPGRKETYRYYDEKTRHYPLHIGPQLYLPAALYVTVRSECRIKEKMYTEEQAVREAKKRLHLFLEEYRSKGVTILENRVKIRCADGMCTAKGKILVREAFGKVREIGTDSM</sequence>
<keyword evidence="1" id="KW-1133">Transmembrane helix</keyword>
<proteinExistence type="predicted"/>
<comment type="caution">
    <text evidence="2">The sequence shown here is derived from an EMBL/GenBank/DDBJ whole genome shotgun (WGS) entry which is preliminary data.</text>
</comment>
<keyword evidence="1" id="KW-0472">Membrane</keyword>
<reference evidence="2" key="2">
    <citation type="submission" date="2021-04" db="EMBL/GenBank/DDBJ databases">
        <authorList>
            <person name="Gilroy R."/>
        </authorList>
    </citation>
    <scope>NUCLEOTIDE SEQUENCE</scope>
    <source>
        <strain evidence="2">ChiSxjej3B15-1167</strain>
    </source>
</reference>
<dbReference type="EMBL" id="DXEQ01000129">
    <property type="protein sequence ID" value="HIX72291.1"/>
    <property type="molecule type" value="Genomic_DNA"/>
</dbReference>
<name>A0A9D1X4B2_9FIRM</name>
<dbReference type="PIRSF" id="PIRSF029895">
    <property type="entry name" value="SpoIV"/>
    <property type="match status" value="1"/>
</dbReference>
<evidence type="ECO:0000256" key="1">
    <source>
        <dbReference type="SAM" id="Phobius"/>
    </source>
</evidence>
<organism evidence="2 3">
    <name type="scientific">Candidatus Anaerobutyricum stercoripullorum</name>
    <dbReference type="NCBI Taxonomy" id="2838456"/>
    <lineage>
        <taxon>Bacteria</taxon>
        <taxon>Bacillati</taxon>
        <taxon>Bacillota</taxon>
        <taxon>Clostridia</taxon>
        <taxon>Lachnospirales</taxon>
        <taxon>Lachnospiraceae</taxon>
        <taxon>Anaerobutyricum</taxon>
    </lineage>
</organism>
<dbReference type="InterPro" id="IPR010690">
    <property type="entry name" value="YqfD"/>
</dbReference>
<evidence type="ECO:0000313" key="2">
    <source>
        <dbReference type="EMBL" id="HIX72291.1"/>
    </source>
</evidence>
<dbReference type="Pfam" id="PF06898">
    <property type="entry name" value="YqfD"/>
    <property type="match status" value="1"/>
</dbReference>
<dbReference type="Proteomes" id="UP000886805">
    <property type="component" value="Unassembled WGS sequence"/>
</dbReference>
<feature type="transmembrane region" description="Helical" evidence="1">
    <location>
        <begin position="89"/>
        <end position="109"/>
    </location>
</feature>
<keyword evidence="1" id="KW-0812">Transmembrane</keyword>
<evidence type="ECO:0000313" key="3">
    <source>
        <dbReference type="Proteomes" id="UP000886805"/>
    </source>
</evidence>
<gene>
    <name evidence="2" type="ORF">H9849_04645</name>
</gene>
<dbReference type="AlphaFoldDB" id="A0A9D1X4B2"/>